<evidence type="ECO:0000313" key="1">
    <source>
        <dbReference type="EMBL" id="CAI9959821.1"/>
    </source>
</evidence>
<evidence type="ECO:0000313" key="3">
    <source>
        <dbReference type="Proteomes" id="UP001642409"/>
    </source>
</evidence>
<proteinExistence type="predicted"/>
<dbReference type="EMBL" id="CAXDID020000146">
    <property type="protein sequence ID" value="CAL6040697.1"/>
    <property type="molecule type" value="Genomic_DNA"/>
</dbReference>
<evidence type="ECO:0000313" key="2">
    <source>
        <dbReference type="EMBL" id="CAL6040697.1"/>
    </source>
</evidence>
<name>A0AA86QI93_9EUKA</name>
<dbReference type="AlphaFoldDB" id="A0AA86QI93"/>
<dbReference type="EMBL" id="CATOUU010000924">
    <property type="protein sequence ID" value="CAI9959821.1"/>
    <property type="molecule type" value="Genomic_DNA"/>
</dbReference>
<comment type="caution">
    <text evidence="1">The sequence shown here is derived from an EMBL/GenBank/DDBJ whole genome shotgun (WGS) entry which is preliminary data.</text>
</comment>
<protein>
    <submittedName>
        <fullName evidence="2">Hypothetical_protein</fullName>
    </submittedName>
</protein>
<accession>A0AA86QI93</accession>
<dbReference type="Proteomes" id="UP001642409">
    <property type="component" value="Unassembled WGS sequence"/>
</dbReference>
<reference evidence="1" key="1">
    <citation type="submission" date="2023-06" db="EMBL/GenBank/DDBJ databases">
        <authorList>
            <person name="Kurt Z."/>
        </authorList>
    </citation>
    <scope>NUCLEOTIDE SEQUENCE</scope>
</reference>
<organism evidence="1">
    <name type="scientific">Hexamita inflata</name>
    <dbReference type="NCBI Taxonomy" id="28002"/>
    <lineage>
        <taxon>Eukaryota</taxon>
        <taxon>Metamonada</taxon>
        <taxon>Diplomonadida</taxon>
        <taxon>Hexamitidae</taxon>
        <taxon>Hexamitinae</taxon>
        <taxon>Hexamita</taxon>
    </lineage>
</organism>
<sequence length="157" mass="18520">MAQSPYSVSEILISTDISFHSNKINQIKVLRYNGTVYEKSINQLTKYLPEITDSFLSKHFCLAVARANEEAKLRHTSLITNALHDETLAIQHGQKYTATPLKEGHRMSQNNNNRKRFRHDTDYSSIFYHYKMTRIYNHSFYIQYTTYAFYVRIWGLP</sequence>
<reference evidence="2 3" key="2">
    <citation type="submission" date="2024-07" db="EMBL/GenBank/DDBJ databases">
        <authorList>
            <person name="Akdeniz Z."/>
        </authorList>
    </citation>
    <scope>NUCLEOTIDE SEQUENCE [LARGE SCALE GENOMIC DNA]</scope>
</reference>
<keyword evidence="3" id="KW-1185">Reference proteome</keyword>
<gene>
    <name evidence="2" type="ORF">HINF_LOCUS38460</name>
    <name evidence="1" type="ORF">HINF_LOCUS47466</name>
</gene>